<keyword evidence="7 9" id="KW-0503">Monooxygenase</keyword>
<dbReference type="GO" id="GO:0005506">
    <property type="term" value="F:iron ion binding"/>
    <property type="evidence" value="ECO:0007669"/>
    <property type="project" value="InterPro"/>
</dbReference>
<dbReference type="RefSeq" id="XP_008718602.1">
    <property type="nucleotide sequence ID" value="XM_008720380.1"/>
</dbReference>
<evidence type="ECO:0000256" key="5">
    <source>
        <dbReference type="ARBA" id="ARBA00023002"/>
    </source>
</evidence>
<sequence length="536" mass="60133">MYSYLALVGLLVLGLLTKRLLTHLRHQRLAREAGCKPAPRRAHRLPFGIDLIRELMTADAVDEVPIHFERLTDKMAPAHTWEQHLLGRMNFMTVEPANIKAILATQFKDFSLGPQRKGSLAPMFAHGIFSDDGERWERSRALIRPSFARDQLANVEVLEVHVQNLMRAINANLEASGWTGNVNLVPLFFRLTLDSSTETLFGQSVNSQLSALTSHQDASALSAEDLQWQNFGPAFDGATEEVTKRFRLNSMYWLHDTKALRDQCAEVHRFADHFVRLALQPASEKDPERGEQKQPYVFLHELAKSTQDPTELRDQLLNVLLAGRDTTANLLSFTFYQLARHPTVLSKLRKSILSDFGTYTNPHTLDFTTLKACTYLQHVLNESLRLHPAVPINSRRAVKDTTLPLGGGPDFSSPIFIPKGTEVGYSVHAMQRRTDLWGADAHDFNPERWVGRKAGWEFLPFNGGPRICLGQQAALTTAGYTTVRLLQRFDQLADLVPHNLETGRERYWCALTDAPVHVNVRIHEAAAAAATAAATA</sequence>
<reference evidence="10 11" key="1">
    <citation type="submission" date="2013-03" db="EMBL/GenBank/DDBJ databases">
        <title>The Genome Sequence of Phialophora europaea CBS 101466.</title>
        <authorList>
            <consortium name="The Broad Institute Genomics Platform"/>
            <person name="Cuomo C."/>
            <person name="de Hoog S."/>
            <person name="Gorbushina A."/>
            <person name="Walker B."/>
            <person name="Young S.K."/>
            <person name="Zeng Q."/>
            <person name="Gargeya S."/>
            <person name="Fitzgerald M."/>
            <person name="Haas B."/>
            <person name="Abouelleil A."/>
            <person name="Allen A.W."/>
            <person name="Alvarado L."/>
            <person name="Arachchi H.M."/>
            <person name="Berlin A.M."/>
            <person name="Chapman S.B."/>
            <person name="Gainer-Dewar J."/>
            <person name="Goldberg J."/>
            <person name="Griggs A."/>
            <person name="Gujja S."/>
            <person name="Hansen M."/>
            <person name="Howarth C."/>
            <person name="Imamovic A."/>
            <person name="Ireland A."/>
            <person name="Larimer J."/>
            <person name="McCowan C."/>
            <person name="Murphy C."/>
            <person name="Pearson M."/>
            <person name="Poon T.W."/>
            <person name="Priest M."/>
            <person name="Roberts A."/>
            <person name="Saif S."/>
            <person name="Shea T."/>
            <person name="Sisk P."/>
            <person name="Sykes S."/>
            <person name="Wortman J."/>
            <person name="Nusbaum C."/>
            <person name="Birren B."/>
        </authorList>
    </citation>
    <scope>NUCLEOTIDE SEQUENCE [LARGE SCALE GENOMIC DNA]</scope>
    <source>
        <strain evidence="10 11">CBS 101466</strain>
    </source>
</reference>
<accession>W2RTP6</accession>
<evidence type="ECO:0000313" key="11">
    <source>
        <dbReference type="Proteomes" id="UP000030752"/>
    </source>
</evidence>
<feature type="binding site" description="axial binding residue" evidence="8">
    <location>
        <position position="468"/>
    </location>
    <ligand>
        <name>heme</name>
        <dbReference type="ChEBI" id="CHEBI:30413"/>
    </ligand>
    <ligandPart>
        <name>Fe</name>
        <dbReference type="ChEBI" id="CHEBI:18248"/>
    </ligandPart>
</feature>
<dbReference type="PRINTS" id="PR00464">
    <property type="entry name" value="EP450II"/>
</dbReference>
<dbReference type="InterPro" id="IPR047146">
    <property type="entry name" value="Cyt_P450_E_CYP52_fungi"/>
</dbReference>
<dbReference type="PROSITE" id="PS00086">
    <property type="entry name" value="CYTOCHROME_P450"/>
    <property type="match status" value="1"/>
</dbReference>
<dbReference type="InterPro" id="IPR001128">
    <property type="entry name" value="Cyt_P450"/>
</dbReference>
<keyword evidence="11" id="KW-1185">Reference proteome</keyword>
<dbReference type="InterPro" id="IPR002402">
    <property type="entry name" value="Cyt_P450_E_grp-II"/>
</dbReference>
<keyword evidence="3 8" id="KW-0349">Heme</keyword>
<evidence type="ECO:0000256" key="4">
    <source>
        <dbReference type="ARBA" id="ARBA00022723"/>
    </source>
</evidence>
<dbReference type="InterPro" id="IPR002974">
    <property type="entry name" value="Cyt_P450_E_CYP52_ascomycetes"/>
</dbReference>
<evidence type="ECO:0000256" key="1">
    <source>
        <dbReference type="ARBA" id="ARBA00001971"/>
    </source>
</evidence>
<dbReference type="InterPro" id="IPR036396">
    <property type="entry name" value="Cyt_P450_sf"/>
</dbReference>
<dbReference type="PRINTS" id="PR01239">
    <property type="entry name" value="EP450IICYP52"/>
</dbReference>
<dbReference type="GeneID" id="19973382"/>
<organism evidence="10 11">
    <name type="scientific">Cyphellophora europaea (strain CBS 101466)</name>
    <name type="common">Phialophora europaea</name>
    <dbReference type="NCBI Taxonomy" id="1220924"/>
    <lineage>
        <taxon>Eukaryota</taxon>
        <taxon>Fungi</taxon>
        <taxon>Dikarya</taxon>
        <taxon>Ascomycota</taxon>
        <taxon>Pezizomycotina</taxon>
        <taxon>Eurotiomycetes</taxon>
        <taxon>Chaetothyriomycetidae</taxon>
        <taxon>Chaetothyriales</taxon>
        <taxon>Cyphellophoraceae</taxon>
        <taxon>Cyphellophora</taxon>
    </lineage>
</organism>
<evidence type="ECO:0000256" key="3">
    <source>
        <dbReference type="ARBA" id="ARBA00022617"/>
    </source>
</evidence>
<dbReference type="InterPro" id="IPR017972">
    <property type="entry name" value="Cyt_P450_CS"/>
</dbReference>
<dbReference type="Proteomes" id="UP000030752">
    <property type="component" value="Unassembled WGS sequence"/>
</dbReference>
<dbReference type="VEuPathDB" id="FungiDB:HMPREF1541_06043"/>
<evidence type="ECO:0008006" key="12">
    <source>
        <dbReference type="Google" id="ProtNLM"/>
    </source>
</evidence>
<dbReference type="GO" id="GO:0020037">
    <property type="term" value="F:heme binding"/>
    <property type="evidence" value="ECO:0007669"/>
    <property type="project" value="InterPro"/>
</dbReference>
<dbReference type="OrthoDB" id="1470350at2759"/>
<name>W2RTP6_CYPE1</name>
<dbReference type="PANTHER" id="PTHR24287:SF1">
    <property type="entry name" value="P450, PUTATIVE (EUROFUNG)-RELATED"/>
    <property type="match status" value="1"/>
</dbReference>
<keyword evidence="5 9" id="KW-0560">Oxidoreductase</keyword>
<proteinExistence type="inferred from homology"/>
<dbReference type="PRINTS" id="PR00385">
    <property type="entry name" value="P450"/>
</dbReference>
<evidence type="ECO:0000313" key="10">
    <source>
        <dbReference type="EMBL" id="ETN39817.1"/>
    </source>
</evidence>
<comment type="cofactor">
    <cofactor evidence="1 8">
        <name>heme</name>
        <dbReference type="ChEBI" id="CHEBI:30413"/>
    </cofactor>
</comment>
<comment type="similarity">
    <text evidence="2 9">Belongs to the cytochrome P450 family.</text>
</comment>
<dbReference type="Pfam" id="PF00067">
    <property type="entry name" value="p450"/>
    <property type="match status" value="1"/>
</dbReference>
<dbReference type="AlphaFoldDB" id="W2RTP6"/>
<dbReference type="PANTHER" id="PTHR24287">
    <property type="entry name" value="P450, PUTATIVE (EUROFUNG)-RELATED"/>
    <property type="match status" value="1"/>
</dbReference>
<dbReference type="EMBL" id="KB822721">
    <property type="protein sequence ID" value="ETN39817.1"/>
    <property type="molecule type" value="Genomic_DNA"/>
</dbReference>
<keyword evidence="4 8" id="KW-0479">Metal-binding</keyword>
<dbReference type="GO" id="GO:0016712">
    <property type="term" value="F:oxidoreductase activity, acting on paired donors, with incorporation or reduction of molecular oxygen, reduced flavin or flavoprotein as one donor, and incorporation of one atom of oxygen"/>
    <property type="evidence" value="ECO:0007669"/>
    <property type="project" value="InterPro"/>
</dbReference>
<evidence type="ECO:0000256" key="8">
    <source>
        <dbReference type="PIRSR" id="PIRSR602402-1"/>
    </source>
</evidence>
<dbReference type="CDD" id="cd11063">
    <property type="entry name" value="CYP52"/>
    <property type="match status" value="1"/>
</dbReference>
<protein>
    <recommendedName>
        <fullName evidence="12">Cytochrome P450</fullName>
    </recommendedName>
</protein>
<keyword evidence="6 8" id="KW-0408">Iron</keyword>
<dbReference type="SUPFAM" id="SSF48264">
    <property type="entry name" value="Cytochrome P450"/>
    <property type="match status" value="1"/>
</dbReference>
<evidence type="ECO:0000256" key="2">
    <source>
        <dbReference type="ARBA" id="ARBA00010617"/>
    </source>
</evidence>
<evidence type="ECO:0000256" key="6">
    <source>
        <dbReference type="ARBA" id="ARBA00023004"/>
    </source>
</evidence>
<evidence type="ECO:0000256" key="9">
    <source>
        <dbReference type="RuleBase" id="RU000461"/>
    </source>
</evidence>
<dbReference type="HOGENOM" id="CLU_001570_27_0_1"/>
<dbReference type="Gene3D" id="1.10.630.10">
    <property type="entry name" value="Cytochrome P450"/>
    <property type="match status" value="1"/>
</dbReference>
<evidence type="ECO:0000256" key="7">
    <source>
        <dbReference type="ARBA" id="ARBA00023033"/>
    </source>
</evidence>
<dbReference type="STRING" id="1220924.W2RTP6"/>
<gene>
    <name evidence="10" type="ORF">HMPREF1541_06043</name>
</gene>
<dbReference type="eggNOG" id="KOG0157">
    <property type="taxonomic scope" value="Eukaryota"/>
</dbReference>
<dbReference type="InParanoid" id="W2RTP6"/>